<comment type="caution">
    <text evidence="3">The sequence shown here is derived from an EMBL/GenBank/DDBJ whole genome shotgun (WGS) entry which is preliminary data.</text>
</comment>
<keyword evidence="1" id="KW-0175">Coiled coil</keyword>
<gene>
    <name evidence="3" type="ORF">HCN44_003373</name>
</gene>
<evidence type="ECO:0000313" key="4">
    <source>
        <dbReference type="Proteomes" id="UP000639338"/>
    </source>
</evidence>
<accession>A0A834XXV1</accession>
<feature type="compositionally biased region" description="Low complexity" evidence="2">
    <location>
        <begin position="234"/>
        <end position="243"/>
    </location>
</feature>
<feature type="compositionally biased region" description="Low complexity" evidence="2">
    <location>
        <begin position="1"/>
        <end position="13"/>
    </location>
</feature>
<feature type="coiled-coil region" evidence="1">
    <location>
        <begin position="180"/>
        <end position="209"/>
    </location>
</feature>
<dbReference type="EMBL" id="JACMRX010000002">
    <property type="protein sequence ID" value="KAF7994283.1"/>
    <property type="molecule type" value="Genomic_DNA"/>
</dbReference>
<feature type="compositionally biased region" description="Basic and acidic residues" evidence="2">
    <location>
        <begin position="244"/>
        <end position="257"/>
    </location>
</feature>
<evidence type="ECO:0000313" key="3">
    <source>
        <dbReference type="EMBL" id="KAF7994283.1"/>
    </source>
</evidence>
<dbReference type="Proteomes" id="UP000639338">
    <property type="component" value="Unassembled WGS sequence"/>
</dbReference>
<feature type="region of interest" description="Disordered" evidence="2">
    <location>
        <begin position="229"/>
        <end position="257"/>
    </location>
</feature>
<name>A0A834XXV1_APHGI</name>
<evidence type="ECO:0000256" key="1">
    <source>
        <dbReference type="SAM" id="Coils"/>
    </source>
</evidence>
<evidence type="ECO:0000256" key="2">
    <source>
        <dbReference type="SAM" id="MobiDB-lite"/>
    </source>
</evidence>
<sequence>MESSLLKLSSSGSLDDEDRSKEGEGNVVEDNGTNEIEQADMSIPEKFLSFQIGECEHSKYKIKNAKPDGNFMYHSVIGALGLDIQVLAFKADLANFCTKKYPDNLELISKIRTDKIYGDDEALLEISDFLKINICIHYLEKGGRVGYFLYTQAYASKTIHLTYSINPLHYNCLELESIDIEEIEEAAEVEKLRKENVSLQQQLKHQSQDTLITLNPIIEIISKTMRDEQLQIRTTPDTSSSTSKDSDFPIDHEGKVR</sequence>
<keyword evidence="4" id="KW-1185">Reference proteome</keyword>
<feature type="region of interest" description="Disordered" evidence="2">
    <location>
        <begin position="1"/>
        <end position="35"/>
    </location>
</feature>
<organism evidence="3 4">
    <name type="scientific">Aphidius gifuensis</name>
    <name type="common">Parasitoid wasp</name>
    <dbReference type="NCBI Taxonomy" id="684658"/>
    <lineage>
        <taxon>Eukaryota</taxon>
        <taxon>Metazoa</taxon>
        <taxon>Ecdysozoa</taxon>
        <taxon>Arthropoda</taxon>
        <taxon>Hexapoda</taxon>
        <taxon>Insecta</taxon>
        <taxon>Pterygota</taxon>
        <taxon>Neoptera</taxon>
        <taxon>Endopterygota</taxon>
        <taxon>Hymenoptera</taxon>
        <taxon>Apocrita</taxon>
        <taxon>Ichneumonoidea</taxon>
        <taxon>Braconidae</taxon>
        <taxon>Aphidiinae</taxon>
        <taxon>Aphidius</taxon>
    </lineage>
</organism>
<dbReference type="SUPFAM" id="SSF54001">
    <property type="entry name" value="Cysteine proteinases"/>
    <property type="match status" value="1"/>
</dbReference>
<reference evidence="3 4" key="1">
    <citation type="submission" date="2020-08" db="EMBL/GenBank/DDBJ databases">
        <title>Aphidius gifuensis genome sequencing and assembly.</title>
        <authorList>
            <person name="Du Z."/>
        </authorList>
    </citation>
    <scope>NUCLEOTIDE SEQUENCE [LARGE SCALE GENOMIC DNA]</scope>
    <source>
        <strain evidence="3">YNYX2018</strain>
        <tissue evidence="3">Adults</tissue>
    </source>
</reference>
<dbReference type="Gene3D" id="3.90.70.80">
    <property type="match status" value="1"/>
</dbReference>
<proteinExistence type="predicted"/>
<protein>
    <submittedName>
        <fullName evidence="3">Uncharacterized protein</fullName>
    </submittedName>
</protein>
<dbReference type="AlphaFoldDB" id="A0A834XXV1"/>
<dbReference type="InterPro" id="IPR038765">
    <property type="entry name" value="Papain-like_cys_pep_sf"/>
</dbReference>